<dbReference type="SUPFAM" id="SSF49265">
    <property type="entry name" value="Fibronectin type III"/>
    <property type="match status" value="2"/>
</dbReference>
<evidence type="ECO:0000259" key="3">
    <source>
        <dbReference type="PROSITE" id="PS50853"/>
    </source>
</evidence>
<dbReference type="InterPro" id="IPR013783">
    <property type="entry name" value="Ig-like_fold"/>
</dbReference>
<organism evidence="4 5">
    <name type="scientific">Carassius auratus</name>
    <name type="common">Goldfish</name>
    <dbReference type="NCBI Taxonomy" id="7957"/>
    <lineage>
        <taxon>Eukaryota</taxon>
        <taxon>Metazoa</taxon>
        <taxon>Chordata</taxon>
        <taxon>Craniata</taxon>
        <taxon>Vertebrata</taxon>
        <taxon>Euteleostomi</taxon>
        <taxon>Actinopterygii</taxon>
        <taxon>Neopterygii</taxon>
        <taxon>Teleostei</taxon>
        <taxon>Ostariophysi</taxon>
        <taxon>Cypriniformes</taxon>
        <taxon>Cyprinidae</taxon>
        <taxon>Cyprininae</taxon>
        <taxon>Carassius</taxon>
    </lineage>
</organism>
<dbReference type="GeneID" id="113052813"/>
<protein>
    <submittedName>
        <fullName evidence="5">Uncharacterized protein LOC113052813</fullName>
    </submittedName>
</protein>
<evidence type="ECO:0000313" key="4">
    <source>
        <dbReference type="Proteomes" id="UP000515129"/>
    </source>
</evidence>
<keyword evidence="4" id="KW-1185">Reference proteome</keyword>
<proteinExistence type="predicted"/>
<evidence type="ECO:0000256" key="2">
    <source>
        <dbReference type="SAM" id="MobiDB-lite"/>
    </source>
</evidence>
<dbReference type="KEGG" id="caua:113052813"/>
<dbReference type="OrthoDB" id="9828391at2759"/>
<sequence length="316" mass="35482">MIVPVRSEEYEVSVCAFNSVGCSAHRRITLDASRSHDVPAVKSLWVYSDDFSLWVSWEHEFTTANVSEFAIEWSAMTDREHRRWERVPGSTFTVCLPGIEAKQTYIISVFPVYGSLCGPPASISADLQHGALLDLVRFRLLYVSSSSVAVQWTWQEAEPSVSVLQYRLVLNGPLETQTLTVFPNKEQHLFLQLHPNTRYSIHVQERNHSRELLKGQSGHQHTSSGRLGLQLRPVSPRPPALRAVQVDPGRLDTHRASDPSLTPQGRERETGGCTFLHTKLLPVQPSSKFMHFRTEQTSSSPGQPSDVMNLCPETAL</sequence>
<dbReference type="InterPro" id="IPR003961">
    <property type="entry name" value="FN3_dom"/>
</dbReference>
<dbReference type="Proteomes" id="UP000515129">
    <property type="component" value="Chromosome 33"/>
</dbReference>
<dbReference type="Pfam" id="PF00041">
    <property type="entry name" value="fn3"/>
    <property type="match status" value="1"/>
</dbReference>
<dbReference type="InterPro" id="IPR036116">
    <property type="entry name" value="FN3_sf"/>
</dbReference>
<gene>
    <name evidence="5" type="primary">LOC113052813</name>
</gene>
<dbReference type="InterPro" id="IPR050991">
    <property type="entry name" value="ECM_Regulatory_Proteins"/>
</dbReference>
<feature type="domain" description="Fibronectin type-III" evidence="3">
    <location>
        <begin position="38"/>
        <end position="134"/>
    </location>
</feature>
<dbReference type="PROSITE" id="PS50853">
    <property type="entry name" value="FN3"/>
    <property type="match status" value="1"/>
</dbReference>
<evidence type="ECO:0000256" key="1">
    <source>
        <dbReference type="ARBA" id="ARBA00022737"/>
    </source>
</evidence>
<name>A0A6P6KL82_CARAU</name>
<dbReference type="CDD" id="cd00063">
    <property type="entry name" value="FN3"/>
    <property type="match status" value="1"/>
</dbReference>
<dbReference type="PANTHER" id="PTHR46708:SF2">
    <property type="entry name" value="FIBRONECTIN TYPE-III DOMAIN-CONTAINING PROTEIN"/>
    <property type="match status" value="1"/>
</dbReference>
<dbReference type="Gene3D" id="2.60.40.10">
    <property type="entry name" value="Immunoglobulins"/>
    <property type="match status" value="2"/>
</dbReference>
<feature type="region of interest" description="Disordered" evidence="2">
    <location>
        <begin position="213"/>
        <end position="270"/>
    </location>
</feature>
<accession>A0A6P6KL82</accession>
<dbReference type="AlphaFoldDB" id="A0A6P6KL82"/>
<evidence type="ECO:0000313" key="5">
    <source>
        <dbReference type="RefSeq" id="XP_026073054.1"/>
    </source>
</evidence>
<reference evidence="5" key="1">
    <citation type="submission" date="2025-08" db="UniProtKB">
        <authorList>
            <consortium name="RefSeq"/>
        </authorList>
    </citation>
    <scope>IDENTIFICATION</scope>
    <source>
        <strain evidence="5">Wakin</strain>
        <tissue evidence="5">Muscle</tissue>
    </source>
</reference>
<keyword evidence="1" id="KW-0677">Repeat</keyword>
<dbReference type="RefSeq" id="XP_026073054.1">
    <property type="nucleotide sequence ID" value="XM_026217269.1"/>
</dbReference>
<feature type="region of interest" description="Disordered" evidence="2">
    <location>
        <begin position="293"/>
        <end position="316"/>
    </location>
</feature>
<dbReference type="PANTHER" id="PTHR46708">
    <property type="entry name" value="TENASCIN"/>
    <property type="match status" value="1"/>
</dbReference>